<protein>
    <recommendedName>
        <fullName evidence="6">Zinc metalloprotease</fullName>
    </recommendedName>
</protein>
<dbReference type="Gene3D" id="3.30.830.10">
    <property type="entry name" value="Metalloenzyme, LuxS/M16 peptidase-like"/>
    <property type="match status" value="4"/>
</dbReference>
<gene>
    <name evidence="4" type="ORF">MYAM1_002898</name>
</gene>
<evidence type="ECO:0000313" key="5">
    <source>
        <dbReference type="Proteomes" id="UP001219567"/>
    </source>
</evidence>
<dbReference type="SUPFAM" id="SSF63411">
    <property type="entry name" value="LuxS/MPP-like metallohydrolase"/>
    <property type="match status" value="4"/>
</dbReference>
<feature type="compositionally biased region" description="Low complexity" evidence="1">
    <location>
        <begin position="1075"/>
        <end position="1087"/>
    </location>
</feature>
<name>A0AAJ6CJV3_9BASI</name>
<dbReference type="Proteomes" id="UP001219567">
    <property type="component" value="Chromosome 4"/>
</dbReference>
<organism evidence="4 5">
    <name type="scientific">Malassezia yamatoensis</name>
    <dbReference type="NCBI Taxonomy" id="253288"/>
    <lineage>
        <taxon>Eukaryota</taxon>
        <taxon>Fungi</taxon>
        <taxon>Dikarya</taxon>
        <taxon>Basidiomycota</taxon>
        <taxon>Ustilaginomycotina</taxon>
        <taxon>Malasseziomycetes</taxon>
        <taxon>Malasseziales</taxon>
        <taxon>Malasseziaceae</taxon>
        <taxon>Malassezia</taxon>
    </lineage>
</organism>
<dbReference type="FunFam" id="3.30.830.10:FF:000015">
    <property type="entry name" value="Putative zinc metalloprotease"/>
    <property type="match status" value="1"/>
</dbReference>
<feature type="domain" description="Peptidase M16 N-terminal" evidence="2">
    <location>
        <begin position="60"/>
        <end position="143"/>
    </location>
</feature>
<keyword evidence="5" id="KW-1185">Reference proteome</keyword>
<evidence type="ECO:0000259" key="2">
    <source>
        <dbReference type="Pfam" id="PF00675"/>
    </source>
</evidence>
<dbReference type="AlphaFoldDB" id="A0AAJ6CJV3"/>
<evidence type="ECO:0000313" key="4">
    <source>
        <dbReference type="EMBL" id="WFD00152.1"/>
    </source>
</evidence>
<accession>A0AAJ6CJV3</accession>
<dbReference type="FunFam" id="3.30.830.10:FF:000031">
    <property type="entry name" value="Putative zinc metalloprotease"/>
    <property type="match status" value="1"/>
</dbReference>
<feature type="region of interest" description="Disordered" evidence="1">
    <location>
        <begin position="1066"/>
        <end position="1097"/>
    </location>
</feature>
<sequence>MTDATQQGNFRRLAREPLQYAPNMVVEKWRSEKTGLTVLWANFDSPLLNAYITVATEIFNDSGVPHTLEHLVFLGSDKYPYKGVLDSLANRAFAQGTNAWTANDHTAYTLTTAGSDGFLRMLPVYCDHVFYPTLTKDGFVTEVYHVNGKFEDAGVVYSEMQGRENSSADLMELKTQRMLYPPSNAYRSETGGLMSALRVLTIDDIRSYHAKYYVPYNTALVLCGPLDRDQLFNTLGEIEARLIAKQSALGEQGPSGWKRPFMETLSNVPPMIDGSKLQQPGVDDADAPADGSKLRADRRLVVIDFPERDESVGDVQVSYVGPTLEEHDRLQALDVLGTYLSDSTVSPLQQAFVELDQPLCTDIYITTNERAGASVISVSFSSVPYKELNSLDTQFVDVLQKVAQSIDMERMKTVLHRERLRLLSQLEMRPADCFSDVLIHEFLYGSRDGKTLAVALDDMRRFDQLGQYSATDWSQLLLATFVQNARLVVVGRPSAKLVHQLRAETQARVELRREKLGEEGAKDLEKQLQDARKANDLPIPDSMLDTFAIPASDTIEWIPVATARTGPEVPGVPLKLQNPTEKDAQVQAHIDQDGVSPPFFMQYDHVDSQFVLITLVFGTEMVPQALRPLLSLYISTLFSLPLVRQDGSNEKLSYEAVVQALDEDVLEYDAAIGLGSNFSETTAIEFKVEIQHYEKAIAWLRDLLWGTEFSIDRLRIAAAKLFQSLPEQKREGRLVAWSLSKSLLFSESDSTGLANSVMQQAKVVPEIVQILQHNPSRIVEKLEVIRNSLFQPDVLRVSIAGNILALQKPRTPWVETFARKQWLANRPRPLAMPWARDTINRLAAQPHKKASVCALSSIESSYAVFTAQGIPEYTHPDYAALVVTITVLNAMESFLWRYIRGAGLAYGASIRNDPEARHIHFILYRSPNSAKAFVEARKVIQALASEHGRMDDGSVLRLDETTLESAKSSLHYSVADAEGTVGAAALECFLDAVIKCVGKGRGHQLLKQANAVTLQDVQQCLVKYILPLFDSSTSVAAVACSPSTEEPITEELRNLGYTVQSVEMAGASAEDSNASGSDQESSSVSDDYSSDSDDRTT</sequence>
<dbReference type="EMBL" id="CP119946">
    <property type="protein sequence ID" value="WFD00152.1"/>
    <property type="molecule type" value="Genomic_DNA"/>
</dbReference>
<dbReference type="GO" id="GO:0046872">
    <property type="term" value="F:metal ion binding"/>
    <property type="evidence" value="ECO:0007669"/>
    <property type="project" value="InterPro"/>
</dbReference>
<reference evidence="4 5" key="1">
    <citation type="submission" date="2023-03" db="EMBL/GenBank/DDBJ databases">
        <title>Mating type loci evolution in Malassezia.</title>
        <authorList>
            <person name="Coelho M.A."/>
        </authorList>
    </citation>
    <scope>NUCLEOTIDE SEQUENCE [LARGE SCALE GENOMIC DNA]</scope>
    <source>
        <strain evidence="4 5">CBS 9725</strain>
    </source>
</reference>
<proteinExistence type="predicted"/>
<dbReference type="InterPro" id="IPR011249">
    <property type="entry name" value="Metalloenz_LuxS/M16"/>
</dbReference>
<dbReference type="InterPro" id="IPR011765">
    <property type="entry name" value="Pept_M16_N"/>
</dbReference>
<evidence type="ECO:0008006" key="6">
    <source>
        <dbReference type="Google" id="ProtNLM"/>
    </source>
</evidence>
<evidence type="ECO:0000259" key="3">
    <source>
        <dbReference type="Pfam" id="PF05193"/>
    </source>
</evidence>
<dbReference type="PANTHER" id="PTHR43016">
    <property type="entry name" value="PRESEQUENCE PROTEASE"/>
    <property type="match status" value="1"/>
</dbReference>
<dbReference type="Pfam" id="PF05193">
    <property type="entry name" value="Peptidase_M16_C"/>
    <property type="match status" value="1"/>
</dbReference>
<feature type="domain" description="Peptidase M16 C-terminal" evidence="3">
    <location>
        <begin position="200"/>
        <end position="412"/>
    </location>
</feature>
<dbReference type="PANTHER" id="PTHR43016:SF16">
    <property type="entry name" value="METALLOPROTEASE, PUTATIVE (AFU_ORTHOLOGUE AFUA_4G07610)-RELATED"/>
    <property type="match status" value="1"/>
</dbReference>
<dbReference type="InterPro" id="IPR007863">
    <property type="entry name" value="Peptidase_M16_C"/>
</dbReference>
<dbReference type="Pfam" id="PF00675">
    <property type="entry name" value="Peptidase_M16"/>
    <property type="match status" value="1"/>
</dbReference>
<evidence type="ECO:0000256" key="1">
    <source>
        <dbReference type="SAM" id="MobiDB-lite"/>
    </source>
</evidence>